<dbReference type="EMBL" id="CP144540">
    <property type="protein sequence ID" value="WWC65549.1"/>
    <property type="molecule type" value="Genomic_DNA"/>
</dbReference>
<feature type="compositionally biased region" description="Polar residues" evidence="1">
    <location>
        <begin position="23"/>
        <end position="33"/>
    </location>
</feature>
<proteinExistence type="predicted"/>
<evidence type="ECO:0000313" key="4">
    <source>
        <dbReference type="Proteomes" id="UP000078595"/>
    </source>
</evidence>
<name>A0A1A5ZY48_9TREE</name>
<evidence type="ECO:0000256" key="1">
    <source>
        <dbReference type="SAM" id="MobiDB-lite"/>
    </source>
</evidence>
<organism evidence="2">
    <name type="scientific">Kwoniella dejecticola CBS 10117</name>
    <dbReference type="NCBI Taxonomy" id="1296121"/>
    <lineage>
        <taxon>Eukaryota</taxon>
        <taxon>Fungi</taxon>
        <taxon>Dikarya</taxon>
        <taxon>Basidiomycota</taxon>
        <taxon>Agaricomycotina</taxon>
        <taxon>Tremellomycetes</taxon>
        <taxon>Tremellales</taxon>
        <taxon>Cryptococcaceae</taxon>
        <taxon>Kwoniella</taxon>
    </lineage>
</organism>
<dbReference type="VEuPathDB" id="FungiDB:I303_07507"/>
<dbReference type="KEGG" id="kdj:28971206"/>
<feature type="compositionally biased region" description="Low complexity" evidence="1">
    <location>
        <begin position="101"/>
        <end position="136"/>
    </location>
</feature>
<dbReference type="GeneID" id="28971206"/>
<dbReference type="EMBL" id="KI894035">
    <property type="protein sequence ID" value="OBR82740.1"/>
    <property type="molecule type" value="Genomic_DNA"/>
</dbReference>
<dbReference type="Proteomes" id="UP000078595">
    <property type="component" value="Chromosome 11"/>
</dbReference>
<dbReference type="RefSeq" id="XP_018260582.1">
    <property type="nucleotide sequence ID" value="XM_018410772.1"/>
</dbReference>
<feature type="region of interest" description="Disordered" evidence="1">
    <location>
        <begin position="16"/>
        <end position="210"/>
    </location>
</feature>
<feature type="compositionally biased region" description="Low complexity" evidence="1">
    <location>
        <begin position="50"/>
        <end position="72"/>
    </location>
</feature>
<accession>A0A1A5ZY48</accession>
<keyword evidence="4" id="KW-1185">Reference proteome</keyword>
<sequence length="244" mass="25774">MNPGWPYGYGYPYAYGYGPPPSEQTTPPRSYHTSYPVGGYPNWTTGIGTDSPDSRPSLSSPETFTPSPSTSTIATAEQQRAYAFGALQAAGQHPSQQPAYMSPTATTPSSGGTGGWNSSWSNPSYSMYASPTAAPVSSPPTSPTPVTGYSYMRSQYPSMMSGSPASAAPTSPPSFYSPFSPTSQTEQSTTTSCSASSQNDNGFHGKDELFSHFPKEDKSHWACGDGDCQIQSECKLFSFSSALG</sequence>
<feature type="compositionally biased region" description="Low complexity" evidence="1">
    <location>
        <begin position="156"/>
        <end position="198"/>
    </location>
</feature>
<dbReference type="AlphaFoldDB" id="A0A1A5ZY48"/>
<evidence type="ECO:0000313" key="3">
    <source>
        <dbReference type="EMBL" id="WWC65549.1"/>
    </source>
</evidence>
<protein>
    <submittedName>
        <fullName evidence="2">Uncharacterized protein</fullName>
    </submittedName>
</protein>
<evidence type="ECO:0000313" key="2">
    <source>
        <dbReference type="EMBL" id="OBR82740.1"/>
    </source>
</evidence>
<gene>
    <name evidence="2" type="ORF">I303_07507</name>
    <name evidence="3" type="ORF">I303_108167</name>
</gene>
<reference evidence="3" key="3">
    <citation type="submission" date="2024-02" db="EMBL/GenBank/DDBJ databases">
        <title>Comparative genomics of Cryptococcus and Kwoniella reveals pathogenesis evolution and contrasting modes of karyotype evolution via chromosome fusion or intercentromeric recombination.</title>
        <authorList>
            <person name="Coelho M.A."/>
            <person name="David-Palma M."/>
            <person name="Shea T."/>
            <person name="Bowers K."/>
            <person name="McGinley-Smith S."/>
            <person name="Mohammad A.W."/>
            <person name="Gnirke A."/>
            <person name="Yurkov A.M."/>
            <person name="Nowrousian M."/>
            <person name="Sun S."/>
            <person name="Cuomo C.A."/>
            <person name="Heitman J."/>
        </authorList>
    </citation>
    <scope>NUCLEOTIDE SEQUENCE</scope>
    <source>
        <strain evidence="3">CBS 10117</strain>
    </source>
</reference>
<reference evidence="3" key="2">
    <citation type="submission" date="2013-07" db="EMBL/GenBank/DDBJ databases">
        <authorList>
            <consortium name="The Broad Institute Genome Sequencing Platform"/>
            <person name="Cuomo C."/>
            <person name="Litvintseva A."/>
            <person name="Chen Y."/>
            <person name="Heitman J."/>
            <person name="Sun S."/>
            <person name="Springer D."/>
            <person name="Dromer F."/>
            <person name="Young S.K."/>
            <person name="Zeng Q."/>
            <person name="Gargeya S."/>
            <person name="Fitzgerald M."/>
            <person name="Abouelleil A."/>
            <person name="Alvarado L."/>
            <person name="Berlin A.M."/>
            <person name="Chapman S.B."/>
            <person name="Dewar J."/>
            <person name="Goldberg J."/>
            <person name="Griggs A."/>
            <person name="Gujja S."/>
            <person name="Hansen M."/>
            <person name="Howarth C."/>
            <person name="Imamovic A."/>
            <person name="Larimer J."/>
            <person name="McCowan C."/>
            <person name="Murphy C."/>
            <person name="Pearson M."/>
            <person name="Priest M."/>
            <person name="Roberts A."/>
            <person name="Saif S."/>
            <person name="Shea T."/>
            <person name="Sykes S."/>
            <person name="Wortman J."/>
            <person name="Nusbaum C."/>
            <person name="Birren B."/>
        </authorList>
    </citation>
    <scope>NUCLEOTIDE SEQUENCE</scope>
    <source>
        <strain evidence="3">CBS 10117</strain>
    </source>
</reference>
<reference evidence="2" key="1">
    <citation type="submission" date="2013-07" db="EMBL/GenBank/DDBJ databases">
        <title>The Genome Sequence of Cryptococcus dejecticola CBS10117.</title>
        <authorList>
            <consortium name="The Broad Institute Genome Sequencing Platform"/>
            <person name="Cuomo C."/>
            <person name="Litvintseva A."/>
            <person name="Chen Y."/>
            <person name="Heitman J."/>
            <person name="Sun S."/>
            <person name="Springer D."/>
            <person name="Dromer F."/>
            <person name="Young S.K."/>
            <person name="Zeng Q."/>
            <person name="Gargeya S."/>
            <person name="Fitzgerald M."/>
            <person name="Abouelleil A."/>
            <person name="Alvarado L."/>
            <person name="Berlin A.M."/>
            <person name="Chapman S.B."/>
            <person name="Dewar J."/>
            <person name="Goldberg J."/>
            <person name="Griggs A."/>
            <person name="Gujja S."/>
            <person name="Hansen M."/>
            <person name="Howarth C."/>
            <person name="Imamovic A."/>
            <person name="Larimer J."/>
            <person name="McCowan C."/>
            <person name="Murphy C."/>
            <person name="Pearson M."/>
            <person name="Priest M."/>
            <person name="Roberts A."/>
            <person name="Saif S."/>
            <person name="Shea T."/>
            <person name="Sykes S."/>
            <person name="Wortman J."/>
            <person name="Nusbaum C."/>
            <person name="Birren B."/>
        </authorList>
    </citation>
    <scope>NUCLEOTIDE SEQUENCE [LARGE SCALE GENOMIC DNA]</scope>
    <source>
        <strain evidence="2">CBS 10117</strain>
    </source>
</reference>